<dbReference type="AlphaFoldDB" id="A5BHI4"/>
<sequence>MGVGEMVKMMGIWVRVRKNLEMGEEKEGDEDDQGADGDGGLRPDEDVEAVGSRGGFQGGSRRGRRRTEEILLLVDNGVVFREEDQKENSYPSFRYCASLAETPISLFSSMEKILPLTASTARKKISCRSS</sequence>
<proteinExistence type="predicted"/>
<evidence type="ECO:0000256" key="1">
    <source>
        <dbReference type="SAM" id="MobiDB-lite"/>
    </source>
</evidence>
<gene>
    <name evidence="2" type="ORF">VITISV_007979</name>
</gene>
<accession>A5BHI4</accession>
<dbReference type="EMBL" id="AM459746">
    <property type="protein sequence ID" value="CAN81141.1"/>
    <property type="molecule type" value="Genomic_DNA"/>
</dbReference>
<reference evidence="2" key="1">
    <citation type="journal article" date="2007" name="PLoS ONE">
        <title>The first genome sequence of an elite grapevine cultivar (Pinot noir Vitis vinifera L.): coping with a highly heterozygous genome.</title>
        <authorList>
            <person name="Velasco R."/>
            <person name="Zharkikh A."/>
            <person name="Troggio M."/>
            <person name="Cartwright D.A."/>
            <person name="Cestaro A."/>
            <person name="Pruss D."/>
            <person name="Pindo M."/>
            <person name="FitzGerald L.M."/>
            <person name="Vezzulli S."/>
            <person name="Reid J."/>
            <person name="Malacarne G."/>
            <person name="Iliev D."/>
            <person name="Coppola G."/>
            <person name="Wardell B."/>
            <person name="Micheletti D."/>
            <person name="Macalma T."/>
            <person name="Facci M."/>
            <person name="Mitchell J.T."/>
            <person name="Perazzolli M."/>
            <person name="Eldredge G."/>
            <person name="Gatto P."/>
            <person name="Oyzerski R."/>
            <person name="Moretto M."/>
            <person name="Gutin N."/>
            <person name="Stefanini M."/>
            <person name="Chen Y."/>
            <person name="Segala C."/>
            <person name="Davenport C."/>
            <person name="Dematte L."/>
            <person name="Mraz A."/>
            <person name="Battilana J."/>
            <person name="Stormo K."/>
            <person name="Costa F."/>
            <person name="Tao Q."/>
            <person name="Si-Ammour A."/>
            <person name="Harkins T."/>
            <person name="Lackey A."/>
            <person name="Perbost C."/>
            <person name="Taillon B."/>
            <person name="Stella A."/>
            <person name="Solovyev V."/>
            <person name="Fawcett J.A."/>
            <person name="Sterck L."/>
            <person name="Vandepoele K."/>
            <person name="Grando S.M."/>
            <person name="Toppo S."/>
            <person name="Moser C."/>
            <person name="Lanchbury J."/>
            <person name="Bogden R."/>
            <person name="Skolnick M."/>
            <person name="Sgaramella V."/>
            <person name="Bhatnagar S.K."/>
            <person name="Fontana P."/>
            <person name="Gutin A."/>
            <person name="Van de Peer Y."/>
            <person name="Salamini F."/>
            <person name="Viola R."/>
        </authorList>
    </citation>
    <scope>NUCLEOTIDE SEQUENCE</scope>
</reference>
<evidence type="ECO:0000313" key="2">
    <source>
        <dbReference type="EMBL" id="CAN81141.1"/>
    </source>
</evidence>
<feature type="compositionally biased region" description="Acidic residues" evidence="1">
    <location>
        <begin position="26"/>
        <end position="35"/>
    </location>
</feature>
<organism evidence="2">
    <name type="scientific">Vitis vinifera</name>
    <name type="common">Grape</name>
    <dbReference type="NCBI Taxonomy" id="29760"/>
    <lineage>
        <taxon>Eukaryota</taxon>
        <taxon>Viridiplantae</taxon>
        <taxon>Streptophyta</taxon>
        <taxon>Embryophyta</taxon>
        <taxon>Tracheophyta</taxon>
        <taxon>Spermatophyta</taxon>
        <taxon>Magnoliopsida</taxon>
        <taxon>eudicotyledons</taxon>
        <taxon>Gunneridae</taxon>
        <taxon>Pentapetalae</taxon>
        <taxon>rosids</taxon>
        <taxon>Vitales</taxon>
        <taxon>Vitaceae</taxon>
        <taxon>Viteae</taxon>
        <taxon>Vitis</taxon>
    </lineage>
</organism>
<name>A5BHI4_VITVI</name>
<feature type="region of interest" description="Disordered" evidence="1">
    <location>
        <begin position="22"/>
        <end position="64"/>
    </location>
</feature>
<protein>
    <submittedName>
        <fullName evidence="2">Uncharacterized protein</fullName>
    </submittedName>
</protein>